<dbReference type="FunFam" id="3.10.20.90:FF:000008">
    <property type="entry name" value="Ubiquitin-40S ribosomal protein S27a"/>
    <property type="match status" value="1"/>
</dbReference>
<evidence type="ECO:0000313" key="13">
    <source>
        <dbReference type="Proteomes" id="UP000734854"/>
    </source>
</evidence>
<dbReference type="InterPro" id="IPR019954">
    <property type="entry name" value="Ubiquitin_CS"/>
</dbReference>
<reference evidence="12 13" key="1">
    <citation type="submission" date="2020-08" db="EMBL/GenBank/DDBJ databases">
        <title>Plant Genome Project.</title>
        <authorList>
            <person name="Zhang R.-G."/>
        </authorList>
    </citation>
    <scope>NUCLEOTIDE SEQUENCE [LARGE SCALE GENOMIC DNA]</scope>
    <source>
        <tissue evidence="12">Rhizome</tissue>
    </source>
</reference>
<keyword evidence="5" id="KW-0963">Cytoplasm</keyword>
<comment type="subunit">
    <text evidence="10">Part of the 40S ribosomal subunit.</text>
</comment>
<dbReference type="Gene3D" id="3.30.70.120">
    <property type="match status" value="1"/>
</dbReference>
<comment type="caution">
    <text evidence="12">The sequence shown here is derived from an EMBL/GenBank/DDBJ whole genome shotgun (WGS) entry which is preliminary data.</text>
</comment>
<keyword evidence="8" id="KW-0689">Ribosomal protein</keyword>
<comment type="subcellular location">
    <subcellularLocation>
        <location evidence="2">Cytoplasm</location>
    </subcellularLocation>
</comment>
<dbReference type="Pfam" id="PF00240">
    <property type="entry name" value="ubiquitin"/>
    <property type="match status" value="1"/>
</dbReference>
<dbReference type="SMART" id="SM01402">
    <property type="entry name" value="Ribosomal_S27"/>
    <property type="match status" value="1"/>
</dbReference>
<dbReference type="InterPro" id="IPR038582">
    <property type="entry name" value="Ribosomal_eS31_euk-type_sf"/>
</dbReference>
<accession>A0A8J5ILM4</accession>
<evidence type="ECO:0000256" key="5">
    <source>
        <dbReference type="ARBA" id="ARBA00022490"/>
    </source>
</evidence>
<dbReference type="AlphaFoldDB" id="A0A8J5ILM4"/>
<evidence type="ECO:0000313" key="12">
    <source>
        <dbReference type="EMBL" id="KAG6537200.1"/>
    </source>
</evidence>
<dbReference type="InterPro" id="IPR029071">
    <property type="entry name" value="Ubiquitin-like_domsf"/>
</dbReference>
<dbReference type="PROSITE" id="PS00299">
    <property type="entry name" value="UBIQUITIN_1"/>
    <property type="match status" value="1"/>
</dbReference>
<keyword evidence="9" id="KW-0687">Ribonucleoprotein</keyword>
<evidence type="ECO:0000256" key="7">
    <source>
        <dbReference type="ARBA" id="ARBA00022833"/>
    </source>
</evidence>
<dbReference type="GO" id="GO:0005840">
    <property type="term" value="C:ribosome"/>
    <property type="evidence" value="ECO:0007669"/>
    <property type="project" value="UniProtKB-KW"/>
</dbReference>
<dbReference type="GO" id="GO:0005524">
    <property type="term" value="F:ATP binding"/>
    <property type="evidence" value="ECO:0007669"/>
    <property type="project" value="TreeGrafter"/>
</dbReference>
<dbReference type="PROSITE" id="PS00638">
    <property type="entry name" value="PII_GLNB_CTER"/>
    <property type="match status" value="1"/>
</dbReference>
<dbReference type="GO" id="GO:0005829">
    <property type="term" value="C:cytosol"/>
    <property type="evidence" value="ECO:0007669"/>
    <property type="project" value="TreeGrafter"/>
</dbReference>
<dbReference type="InterPro" id="IPR019956">
    <property type="entry name" value="Ubiquitin_dom"/>
</dbReference>
<dbReference type="Pfam" id="PF00543">
    <property type="entry name" value="P-II"/>
    <property type="match status" value="1"/>
</dbReference>
<dbReference type="Gene3D" id="3.10.20.90">
    <property type="entry name" value="Phosphatidylinositol 3-kinase Catalytic Subunit, Chain A, domain 1"/>
    <property type="match status" value="1"/>
</dbReference>
<evidence type="ECO:0000256" key="1">
    <source>
        <dbReference type="ARBA" id="ARBA00002225"/>
    </source>
</evidence>
<dbReference type="InterPro" id="IPR002906">
    <property type="entry name" value="Ribosomal_eS31"/>
</dbReference>
<dbReference type="PROSITE" id="PS50053">
    <property type="entry name" value="UBIQUITIN_2"/>
    <property type="match status" value="1"/>
</dbReference>
<dbReference type="GO" id="GO:0030234">
    <property type="term" value="F:enzyme regulator activity"/>
    <property type="evidence" value="ECO:0007669"/>
    <property type="project" value="InterPro"/>
</dbReference>
<dbReference type="SMART" id="SM00938">
    <property type="entry name" value="P-II"/>
    <property type="match status" value="1"/>
</dbReference>
<dbReference type="SUPFAM" id="SSF57829">
    <property type="entry name" value="Zn-binding ribosomal proteins"/>
    <property type="match status" value="1"/>
</dbReference>
<evidence type="ECO:0000256" key="4">
    <source>
        <dbReference type="ARBA" id="ARBA00009891"/>
    </source>
</evidence>
<evidence type="ECO:0000256" key="9">
    <source>
        <dbReference type="ARBA" id="ARBA00023274"/>
    </source>
</evidence>
<dbReference type="EMBL" id="JACMSC010000001">
    <property type="protein sequence ID" value="KAG6537200.1"/>
    <property type="molecule type" value="Genomic_DNA"/>
</dbReference>
<dbReference type="Gene3D" id="6.20.50.150">
    <property type="match status" value="1"/>
</dbReference>
<evidence type="ECO:0000256" key="8">
    <source>
        <dbReference type="ARBA" id="ARBA00022980"/>
    </source>
</evidence>
<dbReference type="PANTHER" id="PTHR30115:SF11">
    <property type="entry name" value="NITROGEN REGULATORY PROTEIN P-II HOMOLOG"/>
    <property type="match status" value="1"/>
</dbReference>
<dbReference type="InterPro" id="IPR000626">
    <property type="entry name" value="Ubiquitin-like_dom"/>
</dbReference>
<dbReference type="CDD" id="cd01803">
    <property type="entry name" value="Ubl_ubiquitin"/>
    <property type="match status" value="1"/>
</dbReference>
<comment type="similarity">
    <text evidence="4">In the C-terminal section; belongs to the eukaryotic ribosomal protein eS31 family.</text>
</comment>
<dbReference type="InterPro" id="IPR002187">
    <property type="entry name" value="N-reg_PII"/>
</dbReference>
<keyword evidence="13" id="KW-1185">Reference proteome</keyword>
<dbReference type="SMART" id="SM00213">
    <property type="entry name" value="UBQ"/>
    <property type="match status" value="1"/>
</dbReference>
<feature type="domain" description="Ubiquitin-like" evidence="11">
    <location>
        <begin position="1"/>
        <end position="76"/>
    </location>
</feature>
<proteinExistence type="inferred from homology"/>
<evidence type="ECO:0000256" key="3">
    <source>
        <dbReference type="ARBA" id="ARBA00008373"/>
    </source>
</evidence>
<evidence type="ECO:0000256" key="2">
    <source>
        <dbReference type="ARBA" id="ARBA00004496"/>
    </source>
</evidence>
<gene>
    <name evidence="12" type="ORF">ZIOFF_002286</name>
</gene>
<dbReference type="PANTHER" id="PTHR30115">
    <property type="entry name" value="NITROGEN REGULATORY PROTEIN P-II"/>
    <property type="match status" value="1"/>
</dbReference>
<dbReference type="SUPFAM" id="SSF54236">
    <property type="entry name" value="Ubiquitin-like"/>
    <property type="match status" value="1"/>
</dbReference>
<sequence>MQIFVKTLTGKTITLEVESSDTIDNVKAKIQDKEGIPPDQQRLIFAGKQLEDGRTLADYNIQKESTLHLVLRLRGGAKKRKKKTYTKPKKIKHKKKKVKLAVLQFYKVDDSTGKVTRLRKECPNAECGAGTFMANHFDRHYCGKCGLTYVYQKAQGDFIAQKRERSLDPKMASSAAAVMAIVPSRARSALLNPQKTDGADSFVLVPNRRNPISTSKASPLRATFRSNRFHSVIPKIKAQSSPGAGRILQNRSNPKGLLQMGIRGVTISDVRGFGSQGGSTERDGGSEFSEDKFIAKIKMEVVVCRDQVEAVIDKIIKEARTGEIGDGKIFMIPVSDVIRVRTGERGAKAERMSGGLADMISTSIST</sequence>
<evidence type="ECO:0000256" key="10">
    <source>
        <dbReference type="ARBA" id="ARBA00035123"/>
    </source>
</evidence>
<dbReference type="PROSITE" id="PS51343">
    <property type="entry name" value="PII_GLNB_DOM"/>
    <property type="match status" value="1"/>
</dbReference>
<dbReference type="GO" id="GO:0006808">
    <property type="term" value="P:regulation of nitrogen utilization"/>
    <property type="evidence" value="ECO:0007669"/>
    <property type="project" value="InterPro"/>
</dbReference>
<dbReference type="Proteomes" id="UP000734854">
    <property type="component" value="Unassembled WGS sequence"/>
</dbReference>
<dbReference type="InterPro" id="IPR011322">
    <property type="entry name" value="N-reg_PII-like_a/b"/>
</dbReference>
<dbReference type="Pfam" id="PF01599">
    <property type="entry name" value="Ribosomal_S27"/>
    <property type="match status" value="1"/>
</dbReference>
<dbReference type="InterPro" id="IPR011332">
    <property type="entry name" value="Ribosomal_zn-bd"/>
</dbReference>
<keyword evidence="7" id="KW-0862">Zinc</keyword>
<dbReference type="InterPro" id="IPR015867">
    <property type="entry name" value="N-reg_PII/ATP_PRibTrfase_C"/>
</dbReference>
<dbReference type="GO" id="GO:0006412">
    <property type="term" value="P:translation"/>
    <property type="evidence" value="ECO:0007669"/>
    <property type="project" value="InterPro"/>
</dbReference>
<dbReference type="PRINTS" id="PR00348">
    <property type="entry name" value="UBIQUITIN"/>
</dbReference>
<keyword evidence="6" id="KW-1017">Isopeptide bond</keyword>
<organism evidence="12 13">
    <name type="scientific">Zingiber officinale</name>
    <name type="common">Ginger</name>
    <name type="synonym">Amomum zingiber</name>
    <dbReference type="NCBI Taxonomy" id="94328"/>
    <lineage>
        <taxon>Eukaryota</taxon>
        <taxon>Viridiplantae</taxon>
        <taxon>Streptophyta</taxon>
        <taxon>Embryophyta</taxon>
        <taxon>Tracheophyta</taxon>
        <taxon>Spermatophyta</taxon>
        <taxon>Magnoliopsida</taxon>
        <taxon>Liliopsida</taxon>
        <taxon>Zingiberales</taxon>
        <taxon>Zingiberaceae</taxon>
        <taxon>Zingiber</taxon>
    </lineage>
</organism>
<comment type="function">
    <text evidence="1">Component of the 40S subunit of the ribosome.</text>
</comment>
<dbReference type="SUPFAM" id="SSF54913">
    <property type="entry name" value="GlnB-like"/>
    <property type="match status" value="1"/>
</dbReference>
<dbReference type="GO" id="GO:1990904">
    <property type="term" value="C:ribonucleoprotein complex"/>
    <property type="evidence" value="ECO:0007669"/>
    <property type="project" value="UniProtKB-KW"/>
</dbReference>
<name>A0A8J5ILM4_ZINOF</name>
<evidence type="ECO:0000259" key="11">
    <source>
        <dbReference type="PROSITE" id="PS50053"/>
    </source>
</evidence>
<dbReference type="InterPro" id="IPR017918">
    <property type="entry name" value="N-reg_PII_CS"/>
</dbReference>
<protein>
    <recommendedName>
        <fullName evidence="11">Ubiquitin-like domain-containing protein</fullName>
    </recommendedName>
</protein>
<comment type="similarity">
    <text evidence="3">In the N-terminal section; belongs to the ubiquitin family.</text>
</comment>
<evidence type="ECO:0000256" key="6">
    <source>
        <dbReference type="ARBA" id="ARBA00022499"/>
    </source>
</evidence>
<dbReference type="GO" id="GO:0003735">
    <property type="term" value="F:structural constituent of ribosome"/>
    <property type="evidence" value="ECO:0007669"/>
    <property type="project" value="InterPro"/>
</dbReference>
<dbReference type="GO" id="GO:0009534">
    <property type="term" value="C:chloroplast thylakoid"/>
    <property type="evidence" value="ECO:0007669"/>
    <property type="project" value="TreeGrafter"/>
</dbReference>